<dbReference type="OrthoDB" id="1521716at2"/>
<dbReference type="InterPro" id="IPR011050">
    <property type="entry name" value="Pectin_lyase_fold/virulence"/>
</dbReference>
<dbReference type="InterPro" id="IPR012334">
    <property type="entry name" value="Pectin_lyas_fold"/>
</dbReference>
<evidence type="ECO:0000313" key="2">
    <source>
        <dbReference type="EMBL" id="SEK95247.1"/>
    </source>
</evidence>
<sequence length="406" mass="42253">MKKLFLPFLTVFALGFVTSCSDDDDPTPDPGDGGEELVKQGILTENETWTADNIYILDGRVVVDEGVTLTIEPGTIIKAEDGQEANASALIVDQGGRLLANGTATQPIIFTSVNDGIQPGETESTLDVEDSGQWGGVILLGRAPISFDASSGEAIIEGIPGGLSYGNYGGDNPTDNSGSLQYISIRFSGVALAPDSEIQGLTLGGVGSGTVIRNIEIYSNNDDGVEWFGGTVNVENLLVYGQQDDGIDIDQAYSGTISNAYVIQTASSGSAFEIDGPEGSATGSFTLRNITVDAGNFAGKLLADFRDGAMGTLENIYIFNIAGESTINIADAATVTTYNSGEIVFNSWELVLPESAELADLFTSAVDGVSNTAFVTNATGVAAGEASVGADLSVFNWTYTKSQGVF</sequence>
<dbReference type="AlphaFoldDB" id="A0A1H7LA58"/>
<dbReference type="SUPFAM" id="SSF51126">
    <property type="entry name" value="Pectin lyase-like"/>
    <property type="match status" value="1"/>
</dbReference>
<proteinExistence type="predicted"/>
<accession>A0A1H7LA58</accession>
<gene>
    <name evidence="2" type="ORF">SAMN05421740_10375</name>
</gene>
<protein>
    <recommendedName>
        <fullName evidence="4">Right handed beta helix region</fullName>
    </recommendedName>
</protein>
<keyword evidence="1" id="KW-0732">Signal</keyword>
<name>A0A1H7LA58_9SPHI</name>
<dbReference type="Proteomes" id="UP000198916">
    <property type="component" value="Unassembled WGS sequence"/>
</dbReference>
<evidence type="ECO:0008006" key="4">
    <source>
        <dbReference type="Google" id="ProtNLM"/>
    </source>
</evidence>
<dbReference type="EMBL" id="FNZR01000003">
    <property type="protein sequence ID" value="SEK95247.1"/>
    <property type="molecule type" value="Genomic_DNA"/>
</dbReference>
<dbReference type="STRING" id="332977.SAMN05421740_10375"/>
<dbReference type="Gene3D" id="2.160.20.10">
    <property type="entry name" value="Single-stranded right-handed beta-helix, Pectin lyase-like"/>
    <property type="match status" value="1"/>
</dbReference>
<dbReference type="RefSeq" id="WP_143053840.1">
    <property type="nucleotide sequence ID" value="NZ_FNZR01000003.1"/>
</dbReference>
<feature type="signal peptide" evidence="1">
    <location>
        <begin position="1"/>
        <end position="21"/>
    </location>
</feature>
<keyword evidence="3" id="KW-1185">Reference proteome</keyword>
<dbReference type="PANTHER" id="PTHR41339">
    <property type="entry name" value="LIPL48"/>
    <property type="match status" value="1"/>
</dbReference>
<dbReference type="PROSITE" id="PS51257">
    <property type="entry name" value="PROKAR_LIPOPROTEIN"/>
    <property type="match status" value="1"/>
</dbReference>
<feature type="chain" id="PRO_5011502734" description="Right handed beta helix region" evidence="1">
    <location>
        <begin position="22"/>
        <end position="406"/>
    </location>
</feature>
<organism evidence="2 3">
    <name type="scientific">Parapedobacter koreensis</name>
    <dbReference type="NCBI Taxonomy" id="332977"/>
    <lineage>
        <taxon>Bacteria</taxon>
        <taxon>Pseudomonadati</taxon>
        <taxon>Bacteroidota</taxon>
        <taxon>Sphingobacteriia</taxon>
        <taxon>Sphingobacteriales</taxon>
        <taxon>Sphingobacteriaceae</taxon>
        <taxon>Parapedobacter</taxon>
    </lineage>
</organism>
<evidence type="ECO:0000256" key="1">
    <source>
        <dbReference type="SAM" id="SignalP"/>
    </source>
</evidence>
<reference evidence="3" key="1">
    <citation type="submission" date="2016-10" db="EMBL/GenBank/DDBJ databases">
        <authorList>
            <person name="Varghese N."/>
            <person name="Submissions S."/>
        </authorList>
    </citation>
    <scope>NUCLEOTIDE SEQUENCE [LARGE SCALE GENOMIC DNA]</scope>
    <source>
        <strain evidence="3">Jip14</strain>
    </source>
</reference>
<dbReference type="PANTHER" id="PTHR41339:SF1">
    <property type="entry name" value="SECRETED PROTEIN"/>
    <property type="match status" value="1"/>
</dbReference>
<evidence type="ECO:0000313" key="3">
    <source>
        <dbReference type="Proteomes" id="UP000198916"/>
    </source>
</evidence>